<dbReference type="Proteomes" id="UP000037460">
    <property type="component" value="Unassembled WGS sequence"/>
</dbReference>
<sequence length="381" mass="41211">MPRWDQGELLPENRGALQAHQREAPFALEGDVYAAPTHVNDRHTYSQIALGGPDQITRADILMAQQAARLRNPHAGRSQLSSLQLTDEPPAPKPLPLPPRARAARSSIEITDQLPANAARRPPEGFFYNEHGNLQAKPAYGPRPTQISNALFGGPADSVPYADEQKHTGRAQIPDARAQRQHVDALVFGAQRAGPAHDIDLAPPHEGRRHVIGRSSHVGAELRWEEEAEHERFVPSAPELVDYSRAAAPPRLSPVSQYQLPTQIPSANAAPPAAVSGGPLVYDPVQRRWVTRDGGVPSARDPILRGGPSGGPPTQYDAPTAAAPSGGMRHPKLWLSTAMAEYTKQNSQLPPDLAPRRDANRNQSFTKAFAPPNKVASGFAH</sequence>
<dbReference type="AlphaFoldDB" id="A0A0M0LSH7"/>
<keyword evidence="3" id="KW-1185">Reference proteome</keyword>
<dbReference type="EMBL" id="JWZX01000024">
    <property type="protein sequence ID" value="KOO53867.1"/>
    <property type="molecule type" value="Genomic_DNA"/>
</dbReference>
<protein>
    <submittedName>
        <fullName evidence="2">Uncharacterized protein</fullName>
    </submittedName>
</protein>
<proteinExistence type="predicted"/>
<comment type="caution">
    <text evidence="2">The sequence shown here is derived from an EMBL/GenBank/DDBJ whole genome shotgun (WGS) entry which is preliminary data.</text>
</comment>
<accession>A0A0M0LSH7</accession>
<feature type="region of interest" description="Disordered" evidence="1">
    <location>
        <begin position="1"/>
        <end position="20"/>
    </location>
</feature>
<feature type="region of interest" description="Disordered" evidence="1">
    <location>
        <begin position="293"/>
        <end position="327"/>
    </location>
</feature>
<name>A0A0M0LSH7_9EUKA</name>
<organism evidence="2 3">
    <name type="scientific">Chrysochromulina tobinii</name>
    <dbReference type="NCBI Taxonomy" id="1460289"/>
    <lineage>
        <taxon>Eukaryota</taxon>
        <taxon>Haptista</taxon>
        <taxon>Haptophyta</taxon>
        <taxon>Prymnesiophyceae</taxon>
        <taxon>Prymnesiales</taxon>
        <taxon>Chrysochromulinaceae</taxon>
        <taxon>Chrysochromulina</taxon>
    </lineage>
</organism>
<feature type="region of interest" description="Disordered" evidence="1">
    <location>
        <begin position="344"/>
        <end position="381"/>
    </location>
</feature>
<feature type="region of interest" description="Disordered" evidence="1">
    <location>
        <begin position="82"/>
        <end position="104"/>
    </location>
</feature>
<evidence type="ECO:0000313" key="3">
    <source>
        <dbReference type="Proteomes" id="UP000037460"/>
    </source>
</evidence>
<evidence type="ECO:0000313" key="2">
    <source>
        <dbReference type="EMBL" id="KOO53867.1"/>
    </source>
</evidence>
<reference evidence="3" key="1">
    <citation type="journal article" date="2015" name="PLoS Genet.">
        <title>Genome Sequence and Transcriptome Analyses of Chrysochromulina tobin: Metabolic Tools for Enhanced Algal Fitness in the Prominent Order Prymnesiales (Haptophyceae).</title>
        <authorList>
            <person name="Hovde B.T."/>
            <person name="Deodato C.R."/>
            <person name="Hunsperger H.M."/>
            <person name="Ryken S.A."/>
            <person name="Yost W."/>
            <person name="Jha R.K."/>
            <person name="Patterson J."/>
            <person name="Monnat R.J. Jr."/>
            <person name="Barlow S.B."/>
            <person name="Starkenburg S.R."/>
            <person name="Cattolico R.A."/>
        </authorList>
    </citation>
    <scope>NUCLEOTIDE SEQUENCE</scope>
    <source>
        <strain evidence="3">CCMP291</strain>
    </source>
</reference>
<gene>
    <name evidence="2" type="ORF">Ctob_012793</name>
</gene>
<feature type="compositionally biased region" description="Pro residues" evidence="1">
    <location>
        <begin position="89"/>
        <end position="99"/>
    </location>
</feature>
<evidence type="ECO:0000256" key="1">
    <source>
        <dbReference type="SAM" id="MobiDB-lite"/>
    </source>
</evidence>